<dbReference type="InterPro" id="IPR058240">
    <property type="entry name" value="rSAM_sf"/>
</dbReference>
<proteinExistence type="inferred from homology"/>
<dbReference type="InterPro" id="IPR012837">
    <property type="entry name" value="NrdG"/>
</dbReference>
<dbReference type="SFLD" id="SFLDG01066">
    <property type="entry name" value="organic_radical-activating_enz"/>
    <property type="match status" value="1"/>
</dbReference>
<dbReference type="EMBL" id="SJSA01000002">
    <property type="protein sequence ID" value="TGG36397.1"/>
    <property type="molecule type" value="Genomic_DNA"/>
</dbReference>
<dbReference type="PANTHER" id="PTHR30352">
    <property type="entry name" value="PYRUVATE FORMATE-LYASE-ACTIVATING ENZYME"/>
    <property type="match status" value="1"/>
</dbReference>
<keyword evidence="4" id="KW-0479">Metal-binding</keyword>
<dbReference type="AlphaFoldDB" id="A0A4Z0V2K0"/>
<dbReference type="PANTHER" id="PTHR30352:SF2">
    <property type="entry name" value="ANAEROBIC RIBONUCLEOSIDE-TRIPHOSPHATE REDUCTASE-ACTIVATING PROTEIN"/>
    <property type="match status" value="1"/>
</dbReference>
<dbReference type="SUPFAM" id="SSF102114">
    <property type="entry name" value="Radical SAM enzymes"/>
    <property type="match status" value="1"/>
</dbReference>
<keyword evidence="9" id="KW-1185">Reference proteome</keyword>
<evidence type="ECO:0000256" key="1">
    <source>
        <dbReference type="ARBA" id="ARBA00001966"/>
    </source>
</evidence>
<comment type="function">
    <text evidence="7">Activation of anaerobic ribonucleoside-triphosphate reductase under anaerobic conditions by generation of an organic free radical, using S-adenosylmethionine and reduced flavodoxin as cosubstrates to produce 5'-deoxy-adenosine.</text>
</comment>
<protein>
    <recommendedName>
        <fullName evidence="7">Anaerobic ribonucleoside-triphosphate reductase-activating protein</fullName>
        <ecNumber evidence="7">1.97.1.-</ecNumber>
    </recommendedName>
</protein>
<evidence type="ECO:0000256" key="7">
    <source>
        <dbReference type="PIRNR" id="PIRNR000368"/>
    </source>
</evidence>
<reference evidence="8 9" key="1">
    <citation type="submission" date="2019-02" db="EMBL/GenBank/DDBJ databases">
        <title>Isolation and identification of novel species under the genus Muribaculum.</title>
        <authorList>
            <person name="Miyake S."/>
            <person name="Ding Y."/>
            <person name="Low A."/>
            <person name="Soh M."/>
            <person name="Seedorf H."/>
        </authorList>
    </citation>
    <scope>NUCLEOTIDE SEQUENCE [LARGE SCALE GENOMIC DNA]</scope>
    <source>
        <strain evidence="8 9">TLL-A3</strain>
    </source>
</reference>
<keyword evidence="5" id="KW-0408">Iron</keyword>
<dbReference type="GO" id="GO:0046872">
    <property type="term" value="F:metal ion binding"/>
    <property type="evidence" value="ECO:0007669"/>
    <property type="project" value="UniProtKB-KW"/>
</dbReference>
<comment type="similarity">
    <text evidence="7">Belongs to the organic radical-activating enzymes family.</text>
</comment>
<keyword evidence="2" id="KW-0004">4Fe-4S</keyword>
<keyword evidence="7" id="KW-0560">Oxidoreductase</keyword>
<dbReference type="GO" id="GO:0004748">
    <property type="term" value="F:ribonucleoside-diphosphate reductase activity, thioredoxin disulfide as acceptor"/>
    <property type="evidence" value="ECO:0007669"/>
    <property type="project" value="TreeGrafter"/>
</dbReference>
<dbReference type="Gene3D" id="3.20.20.70">
    <property type="entry name" value="Aldolase class I"/>
    <property type="match status" value="1"/>
</dbReference>
<dbReference type="RefSeq" id="WP_135472136.1">
    <property type="nucleotide sequence ID" value="NZ_CBFFZR010000060.1"/>
</dbReference>
<dbReference type="SFLD" id="SFLDG01063">
    <property type="entry name" value="activating_enzymes__group_1"/>
    <property type="match status" value="1"/>
</dbReference>
<sequence>MRVMDIVPGTSVDGPGLRTAIYFAGCTHRCPGCHNPQSWDADAGREMSIDEILEVVEYNGFDVTFTGGDPIFQADAILPLAREIRSRGYTIWCFTGYKYEDIAEKTEVAPLLECFEVLVDGPFVESLRDTSLVFRGSSNQRLIDIARSTVGVPVYWEDGFGVD</sequence>
<evidence type="ECO:0000256" key="3">
    <source>
        <dbReference type="ARBA" id="ARBA00022691"/>
    </source>
</evidence>
<keyword evidence="3" id="KW-0949">S-adenosyl-L-methionine</keyword>
<evidence type="ECO:0000313" key="9">
    <source>
        <dbReference type="Proteomes" id="UP000297635"/>
    </source>
</evidence>
<dbReference type="NCBIfam" id="TIGR02491">
    <property type="entry name" value="NrdG"/>
    <property type="match status" value="1"/>
</dbReference>
<evidence type="ECO:0000256" key="5">
    <source>
        <dbReference type="ARBA" id="ARBA00023004"/>
    </source>
</evidence>
<dbReference type="Pfam" id="PF13353">
    <property type="entry name" value="Fer4_12"/>
    <property type="match status" value="1"/>
</dbReference>
<accession>A0A4Z0V2K0</accession>
<organism evidence="8 9">
    <name type="scientific">Duncaniella freteri</name>
    <dbReference type="NCBI Taxonomy" id="2530391"/>
    <lineage>
        <taxon>Bacteria</taxon>
        <taxon>Pseudomonadati</taxon>
        <taxon>Bacteroidota</taxon>
        <taxon>Bacteroidia</taxon>
        <taxon>Bacteroidales</taxon>
        <taxon>Muribaculaceae</taxon>
        <taxon>Duncaniella</taxon>
    </lineage>
</organism>
<dbReference type="InterPro" id="IPR007197">
    <property type="entry name" value="rSAM"/>
</dbReference>
<dbReference type="GO" id="GO:0051539">
    <property type="term" value="F:4 iron, 4 sulfur cluster binding"/>
    <property type="evidence" value="ECO:0007669"/>
    <property type="project" value="UniProtKB-KW"/>
</dbReference>
<dbReference type="GeneID" id="82150327"/>
<keyword evidence="6" id="KW-0411">Iron-sulfur</keyword>
<dbReference type="EC" id="1.97.1.-" evidence="7"/>
<name>A0A4Z0V2K0_9BACT</name>
<evidence type="ECO:0000256" key="6">
    <source>
        <dbReference type="ARBA" id="ARBA00023014"/>
    </source>
</evidence>
<dbReference type="GO" id="GO:0043365">
    <property type="term" value="F:[formate-C-acetyltransferase]-activating enzyme activity"/>
    <property type="evidence" value="ECO:0007669"/>
    <property type="project" value="InterPro"/>
</dbReference>
<gene>
    <name evidence="8" type="primary">nrdG</name>
    <name evidence="8" type="ORF">EZ315_11055</name>
</gene>
<evidence type="ECO:0000313" key="8">
    <source>
        <dbReference type="EMBL" id="TGG36397.1"/>
    </source>
</evidence>
<dbReference type="PIRSF" id="PIRSF000368">
    <property type="entry name" value="NrdG"/>
    <property type="match status" value="1"/>
</dbReference>
<evidence type="ECO:0000256" key="2">
    <source>
        <dbReference type="ARBA" id="ARBA00022485"/>
    </source>
</evidence>
<dbReference type="PROSITE" id="PS00018">
    <property type="entry name" value="EF_HAND_1"/>
    <property type="match status" value="1"/>
</dbReference>
<dbReference type="SFLD" id="SFLDS00029">
    <property type="entry name" value="Radical_SAM"/>
    <property type="match status" value="1"/>
</dbReference>
<dbReference type="InterPro" id="IPR013785">
    <property type="entry name" value="Aldolase_TIM"/>
</dbReference>
<dbReference type="Proteomes" id="UP000297635">
    <property type="component" value="Unassembled WGS sequence"/>
</dbReference>
<dbReference type="InterPro" id="IPR034457">
    <property type="entry name" value="Organic_radical-activating"/>
</dbReference>
<comment type="cofactor">
    <cofactor evidence="1">
        <name>[4Fe-4S] cluster</name>
        <dbReference type="ChEBI" id="CHEBI:49883"/>
    </cofactor>
</comment>
<comment type="caution">
    <text evidence="8">The sequence shown here is derived from an EMBL/GenBank/DDBJ whole genome shotgun (WGS) entry which is preliminary data.</text>
</comment>
<evidence type="ECO:0000256" key="4">
    <source>
        <dbReference type="ARBA" id="ARBA00022723"/>
    </source>
</evidence>
<dbReference type="SFLD" id="SFLDF00299">
    <property type="entry name" value="anaerobic_ribonucleoside-triph"/>
    <property type="match status" value="1"/>
</dbReference>
<dbReference type="InterPro" id="IPR018247">
    <property type="entry name" value="EF_Hand_1_Ca_BS"/>
</dbReference>